<feature type="binding site" evidence="23">
    <location>
        <begin position="1194"/>
        <end position="1195"/>
    </location>
    <ligand>
        <name>S-adenosyl-L-methionine</name>
        <dbReference type="ChEBI" id="CHEBI:59789"/>
    </ligand>
</feature>
<evidence type="ECO:0000313" key="31">
    <source>
        <dbReference type="Proteomes" id="UP000321362"/>
    </source>
</evidence>
<dbReference type="GO" id="GO:0046653">
    <property type="term" value="P:tetrahydrofolate metabolic process"/>
    <property type="evidence" value="ECO:0007669"/>
    <property type="project" value="TreeGrafter"/>
</dbReference>
<evidence type="ECO:0000259" key="28">
    <source>
        <dbReference type="PROSITE" id="PS51332"/>
    </source>
</evidence>
<keyword evidence="13 21" id="KW-0479">Metal-binding</keyword>
<dbReference type="FunFam" id="3.20.20.20:FF:000002">
    <property type="entry name" value="Methionine synthase"/>
    <property type="match status" value="1"/>
</dbReference>
<evidence type="ECO:0000256" key="24">
    <source>
        <dbReference type="PROSITE-ProRule" id="PRU00333"/>
    </source>
</evidence>
<dbReference type="NCBIfam" id="NF007024">
    <property type="entry name" value="PRK09490.1"/>
    <property type="match status" value="1"/>
</dbReference>
<dbReference type="InterPro" id="IPR011005">
    <property type="entry name" value="Dihydropteroate_synth-like_sf"/>
</dbReference>
<feature type="binding site" evidence="23">
    <location>
        <position position="686"/>
    </location>
    <ligand>
        <name>methylcob(III)alamin</name>
        <dbReference type="ChEBI" id="CHEBI:28115"/>
    </ligand>
</feature>
<dbReference type="PANTHER" id="PTHR45833:SF1">
    <property type="entry name" value="METHIONINE SYNTHASE"/>
    <property type="match status" value="1"/>
</dbReference>
<dbReference type="SUPFAM" id="SSF82282">
    <property type="entry name" value="Homocysteine S-methyltransferase"/>
    <property type="match status" value="1"/>
</dbReference>
<evidence type="ECO:0000256" key="3">
    <source>
        <dbReference type="ARBA" id="ARBA00001956"/>
    </source>
</evidence>
<evidence type="ECO:0000256" key="5">
    <source>
        <dbReference type="ARBA" id="ARBA00010398"/>
    </source>
</evidence>
<evidence type="ECO:0000256" key="6">
    <source>
        <dbReference type="ARBA" id="ARBA00012032"/>
    </source>
</evidence>
<dbReference type="PROSITE" id="PS51337">
    <property type="entry name" value="B12_BINDING_NTER"/>
    <property type="match status" value="1"/>
</dbReference>
<evidence type="ECO:0000256" key="9">
    <source>
        <dbReference type="ARBA" id="ARBA00022605"/>
    </source>
</evidence>
<dbReference type="NCBIfam" id="TIGR02082">
    <property type="entry name" value="metH"/>
    <property type="match status" value="1"/>
</dbReference>
<dbReference type="GO" id="GO:0008270">
    <property type="term" value="F:zinc ion binding"/>
    <property type="evidence" value="ECO:0007669"/>
    <property type="project" value="UniProtKB-UniRule"/>
</dbReference>
<dbReference type="FunFam" id="3.20.20.330:FF:000001">
    <property type="entry name" value="Methionine synthase"/>
    <property type="match status" value="1"/>
</dbReference>
<evidence type="ECO:0000256" key="14">
    <source>
        <dbReference type="ARBA" id="ARBA00022737"/>
    </source>
</evidence>
<evidence type="ECO:0000256" key="19">
    <source>
        <dbReference type="ARBA" id="ARBA00031040"/>
    </source>
</evidence>
<evidence type="ECO:0000256" key="20">
    <source>
        <dbReference type="NCBIfam" id="TIGR02082"/>
    </source>
</evidence>
<dbReference type="SUPFAM" id="SSF56507">
    <property type="entry name" value="Methionine synthase activation domain-like"/>
    <property type="match status" value="1"/>
</dbReference>
<keyword evidence="12 21" id="KW-0949">S-adenosyl-L-methionine</keyword>
<evidence type="ECO:0000256" key="2">
    <source>
        <dbReference type="ARBA" id="ARBA00001947"/>
    </source>
</evidence>
<evidence type="ECO:0000259" key="25">
    <source>
        <dbReference type="PROSITE" id="PS50970"/>
    </source>
</evidence>
<comment type="cofactor">
    <cofactor evidence="3 21 22">
        <name>methylcob(III)alamin</name>
        <dbReference type="ChEBI" id="CHEBI:28115"/>
    </cofactor>
</comment>
<protein>
    <recommendedName>
        <fullName evidence="7 20">Methionine synthase</fullName>
        <ecNumber evidence="6 20">2.1.1.13</ecNumber>
    </recommendedName>
    <alternativeName>
        <fullName evidence="19 21">5-methyltetrahydrofolate--homocysteine methyltransferase</fullName>
    </alternativeName>
</protein>
<feature type="domain" description="B12-binding" evidence="28">
    <location>
        <begin position="749"/>
        <end position="884"/>
    </location>
</feature>
<dbReference type="FunFam" id="3.40.50.280:FF:000001">
    <property type="entry name" value="Methionine synthase"/>
    <property type="match status" value="1"/>
</dbReference>
<dbReference type="InterPro" id="IPR033706">
    <property type="entry name" value="Met_synthase_B12-bd"/>
</dbReference>
<evidence type="ECO:0000256" key="7">
    <source>
        <dbReference type="ARBA" id="ARBA00013998"/>
    </source>
</evidence>
<feature type="binding site" evidence="22 24">
    <location>
        <position position="305"/>
    </location>
    <ligand>
        <name>Zn(2+)</name>
        <dbReference type="ChEBI" id="CHEBI:29105"/>
    </ligand>
</feature>
<evidence type="ECO:0000256" key="17">
    <source>
        <dbReference type="ARBA" id="ARBA00023285"/>
    </source>
</evidence>
<dbReference type="UniPathway" id="UPA00051">
    <property type="reaction ID" value="UER00081"/>
</dbReference>
<dbReference type="CDD" id="cd00740">
    <property type="entry name" value="MeTr"/>
    <property type="match status" value="1"/>
</dbReference>
<dbReference type="InterPro" id="IPR003726">
    <property type="entry name" value="HCY_dom"/>
</dbReference>
<evidence type="ECO:0000259" key="27">
    <source>
        <dbReference type="PROSITE" id="PS50974"/>
    </source>
</evidence>
<evidence type="ECO:0000256" key="18">
    <source>
        <dbReference type="ARBA" id="ARBA00025552"/>
    </source>
</evidence>
<dbReference type="Gene3D" id="3.40.50.280">
    <property type="entry name" value="Cobalamin-binding domain"/>
    <property type="match status" value="1"/>
</dbReference>
<name>A0A5B8W4N6_9SPHI</name>
<dbReference type="PROSITE" id="PS50970">
    <property type="entry name" value="HCY"/>
    <property type="match status" value="1"/>
</dbReference>
<dbReference type="InterPro" id="IPR004223">
    <property type="entry name" value="VitB12-dep_Met_synth_activ_dom"/>
</dbReference>
<evidence type="ECO:0000256" key="4">
    <source>
        <dbReference type="ARBA" id="ARBA00005178"/>
    </source>
</evidence>
<feature type="domain" description="AdoMet activation" evidence="27">
    <location>
        <begin position="900"/>
        <end position="1229"/>
    </location>
</feature>
<evidence type="ECO:0000256" key="23">
    <source>
        <dbReference type="PIRSR" id="PIRSR000381-2"/>
    </source>
</evidence>
<dbReference type="Gene3D" id="3.20.20.20">
    <property type="entry name" value="Dihydropteroate synthase-like"/>
    <property type="match status" value="1"/>
</dbReference>
<feature type="binding site" evidence="22 24">
    <location>
        <position position="242"/>
    </location>
    <ligand>
        <name>Zn(2+)</name>
        <dbReference type="ChEBI" id="CHEBI:29105"/>
    </ligand>
</feature>
<dbReference type="Gene3D" id="3.20.20.330">
    <property type="entry name" value="Homocysteine-binding-like domain"/>
    <property type="match status" value="1"/>
</dbReference>
<dbReference type="GO" id="GO:0032259">
    <property type="term" value="P:methylation"/>
    <property type="evidence" value="ECO:0007669"/>
    <property type="project" value="UniProtKB-KW"/>
</dbReference>
<proteinExistence type="inferred from homology"/>
<keyword evidence="16 21" id="KW-0486">Methionine biosynthesis</keyword>
<dbReference type="InterPro" id="IPR037010">
    <property type="entry name" value="VitB12-dep_Met_synth_activ_sf"/>
</dbReference>
<keyword evidence="9 21" id="KW-0028">Amino-acid biosynthesis</keyword>
<dbReference type="Pfam" id="PF00809">
    <property type="entry name" value="Pterin_bind"/>
    <property type="match status" value="1"/>
</dbReference>
<evidence type="ECO:0000259" key="29">
    <source>
        <dbReference type="PROSITE" id="PS51337"/>
    </source>
</evidence>
<sequence>MDIRKELEKRILVIDGAMGTMIQRYQLTEKDFRGERFKDHHSDLQGNNDLLNITRPDIIKAIHAEYLDAGADIIETNTFSTQIISLADYKLEELAYELSYEGARIARDVADEYNQKNPSKPRFVAGAIGPTNRTASLSPDVNDPGYRAVTFDDLANAYYDQVRGLVDGGSDLLLVETIFDTLNAKAALFAINKYANESGKHLPIMISGTITDASGRTLSGQTVEAFWNSIRHANLLSVGLNCALGAKEMRPHLAELSEKADVFISAYPNAGLPNEFGQYDETAHETAHQVDDFIKAGLVNIVGGCCGTTPEHIKCIAEKAAKYPPRLIPEIESDLRLSGLEAVTIKPDSIFVNVGERTNITGSPKFSKLILAEDYEAALAVALQQVEGGAQVIDINMDEGMIDSEAVMVKFLNLVASEPDIAKLPIMIDSSKWTVIEAGLKCIQGKGIVNSISLKEGEEKFIEQARKILSYGAATVVMAFDETGQADSLQRRIEICKRSYDILVNVVGFPPQDIIFDPNILTVATGLEEHNNYAVDFIEATRWIKQNLPHAKVSGGVSNISFSFRGNNVVREAMHSAFLYHAIGAGMDMGIVNAGMLEVYQEIDKTLLELVEDVLLNRRDDATERLVEYADTIKSKGKEVVRDEEWRKGTVQERLSHALVKGIIEYLDDDVEEARQTYSKPLEVIEGPLMDGMNIVGDLFGAGKMFLPQVVKSARVMKKAVAYLLPFIELEKQRVIDAGEDSSGSRANAGKILMATVKGDVHDIGKNIVGVVLACNNFEVIDLGVMVPAQRIIEEAKKQNVDIIGLSGLITPSLDEMVHFAKEMEREGFTIPLIIGGATTSRIHAAVKVDPHYSGAAIHVLDASRSVTVCSSLMNRDGRDAYIQNIKEEYAKSREAHLNKKSDKRFVTIEQARQSRFQVSLDGDVAPMPTFTGTKVFESYPLEELVPYIDWTPFFHTWELRGSYPKIFADKFVGDEAKKLYDDAQVLLNKIVKEKLLHANGVIGFWPANSVGDDIELYTDESRTTLLTRIHTLRQQAEKVKGDPYYALSDFIAPKESGVPDYFGGFAVTTGIGCDELVAEFEADHDDYNSIMAKALADRLAEAFAEKMHELVRKEYWGYSKGEQLSTDDLIKEEYQGIRPAPGYPACPDHTEKTTLFELLKAEDTAKMHLTESLAMTPAASVSGFYFAHPQARYFGLGKISKDQVEDYAVRKQMPLEDIERWLGPNINY</sequence>
<dbReference type="InterPro" id="IPR036594">
    <property type="entry name" value="Meth_synthase_dom"/>
</dbReference>
<comment type="function">
    <text evidence="18 21">Catalyzes the transfer of a methyl group from methyl-cobalamin to homocysteine, yielding enzyme-bound cob(I)alamin and methionine. Subsequently, remethylates the cofactor using methyltetrahydrofolate.</text>
</comment>
<dbReference type="SMART" id="SM01018">
    <property type="entry name" value="B12-binding_2"/>
    <property type="match status" value="1"/>
</dbReference>
<dbReference type="FunFam" id="1.10.1240.10:FF:000001">
    <property type="entry name" value="Methionine synthase"/>
    <property type="match status" value="1"/>
</dbReference>
<comment type="catalytic activity">
    <reaction evidence="1 21">
        <text>(6S)-5-methyl-5,6,7,8-tetrahydrofolate + L-homocysteine = (6S)-5,6,7,8-tetrahydrofolate + L-methionine</text>
        <dbReference type="Rhea" id="RHEA:11172"/>
        <dbReference type="ChEBI" id="CHEBI:18608"/>
        <dbReference type="ChEBI" id="CHEBI:57453"/>
        <dbReference type="ChEBI" id="CHEBI:57844"/>
        <dbReference type="ChEBI" id="CHEBI:58199"/>
        <dbReference type="EC" id="2.1.1.13"/>
    </reaction>
</comment>
<dbReference type="Pfam" id="PF02965">
    <property type="entry name" value="Met_synt_B12"/>
    <property type="match status" value="1"/>
</dbReference>
<dbReference type="InterPro" id="IPR050554">
    <property type="entry name" value="Met_Synthase/Corrinoid"/>
</dbReference>
<dbReference type="InterPro" id="IPR000489">
    <property type="entry name" value="Pterin-binding_dom"/>
</dbReference>
<evidence type="ECO:0000256" key="21">
    <source>
        <dbReference type="PIRNR" id="PIRNR000381"/>
    </source>
</evidence>
<feature type="binding site" evidence="23">
    <location>
        <position position="950"/>
    </location>
    <ligand>
        <name>S-adenosyl-L-methionine</name>
        <dbReference type="ChEBI" id="CHEBI:59789"/>
    </ligand>
</feature>
<feature type="domain" description="Hcy-binding" evidence="25">
    <location>
        <begin position="1"/>
        <end position="320"/>
    </location>
</feature>
<evidence type="ECO:0000256" key="10">
    <source>
        <dbReference type="ARBA" id="ARBA00022628"/>
    </source>
</evidence>
<comment type="pathway">
    <text evidence="4 21">Amino-acid biosynthesis; L-methionine biosynthesis via de novo pathway; L-methionine from L-homocysteine (MetH route): step 1/1.</text>
</comment>
<comment type="cofactor">
    <cofactor evidence="2 21 24">
        <name>Zn(2+)</name>
        <dbReference type="ChEBI" id="CHEBI:29105"/>
    </cofactor>
</comment>
<comment type="similarity">
    <text evidence="5">Belongs to the vitamin-B12 dependent methionine synthase family.</text>
</comment>
<evidence type="ECO:0000256" key="11">
    <source>
        <dbReference type="ARBA" id="ARBA00022679"/>
    </source>
</evidence>
<dbReference type="PROSITE" id="PS51332">
    <property type="entry name" value="B12_BINDING"/>
    <property type="match status" value="1"/>
</dbReference>
<dbReference type="InterPro" id="IPR011822">
    <property type="entry name" value="MetH"/>
</dbReference>
<evidence type="ECO:0000256" key="22">
    <source>
        <dbReference type="PIRSR" id="PIRSR000381-1"/>
    </source>
</evidence>
<dbReference type="AlphaFoldDB" id="A0A5B8W4N6"/>
<keyword evidence="15 21" id="KW-0862">Zinc</keyword>
<feature type="binding site" evidence="23">
    <location>
        <position position="807"/>
    </location>
    <ligand>
        <name>methylcob(III)alamin</name>
        <dbReference type="ChEBI" id="CHEBI:28115"/>
    </ligand>
</feature>
<organism evidence="30 31">
    <name type="scientific">Mucilaginibacter ginsenosidivorax</name>
    <dbReference type="NCBI Taxonomy" id="862126"/>
    <lineage>
        <taxon>Bacteria</taxon>
        <taxon>Pseudomonadati</taxon>
        <taxon>Bacteroidota</taxon>
        <taxon>Sphingobacteriia</taxon>
        <taxon>Sphingobacteriales</taxon>
        <taxon>Sphingobacteriaceae</taxon>
        <taxon>Mucilaginibacter</taxon>
    </lineage>
</organism>
<dbReference type="InterPro" id="IPR036724">
    <property type="entry name" value="Cobalamin-bd_sf"/>
</dbReference>
<dbReference type="RefSeq" id="WP_147054876.1">
    <property type="nucleotide sequence ID" value="NZ_CP042437.1"/>
</dbReference>
<keyword evidence="11 21" id="KW-0808">Transferase</keyword>
<dbReference type="Pfam" id="PF02310">
    <property type="entry name" value="B12-binding"/>
    <property type="match status" value="1"/>
</dbReference>
<dbReference type="EMBL" id="CP042437">
    <property type="protein sequence ID" value="QEC77308.1"/>
    <property type="molecule type" value="Genomic_DNA"/>
</dbReference>
<evidence type="ECO:0000256" key="12">
    <source>
        <dbReference type="ARBA" id="ARBA00022691"/>
    </source>
</evidence>
<feature type="binding site" description="axial binding residue" evidence="22">
    <location>
        <position position="762"/>
    </location>
    <ligand>
        <name>methylcob(III)alamin</name>
        <dbReference type="ChEBI" id="CHEBI:28115"/>
    </ligand>
    <ligandPart>
        <name>Co</name>
        <dbReference type="ChEBI" id="CHEBI:27638"/>
    </ligandPart>
</feature>
<gene>
    <name evidence="30" type="primary">metH</name>
    <name evidence="30" type="ORF">FSB76_15650</name>
</gene>
<comment type="domain">
    <text evidence="21">Modular enzyme with four functionally distinct domains. The isolated Hcy-binding domain catalyzes methyl transfer from free methylcobalamin to homocysteine. The Hcy-binding domain in association with the pterin-binding domain catalyzes the methylation of cob(I)alamin by methyltetrahydrofolate and the methylation of homocysteine. The B12-binding domain binds the cofactor. The AdoMet activation domain binds S-adenosyl-L-methionine. Under aerobic conditions cob(I)alamin can be converted to inactive cob(II)alamin. Reductive methylation by S-adenosyl-L-methionine and flavodoxin regenerates methylcobalamin.</text>
</comment>
<dbReference type="Pfam" id="PF02607">
    <property type="entry name" value="B12-binding_2"/>
    <property type="match status" value="1"/>
</dbReference>
<evidence type="ECO:0000259" key="26">
    <source>
        <dbReference type="PROSITE" id="PS50972"/>
    </source>
</evidence>
<dbReference type="Gene3D" id="1.10.288.10">
    <property type="entry name" value="Cobalamin-dependent Methionine Synthase, domain 2"/>
    <property type="match status" value="1"/>
</dbReference>
<dbReference type="PROSITE" id="PS50972">
    <property type="entry name" value="PTERIN_BINDING"/>
    <property type="match status" value="1"/>
</dbReference>
<accession>A0A5B8W4N6</accession>
<dbReference type="InterPro" id="IPR003759">
    <property type="entry name" value="Cbl-bd_cap"/>
</dbReference>
<keyword evidence="10 21" id="KW-0846">Cobalamin</keyword>
<evidence type="ECO:0000256" key="8">
    <source>
        <dbReference type="ARBA" id="ARBA00022603"/>
    </source>
</evidence>
<feature type="binding site" evidence="22 24">
    <location>
        <position position="306"/>
    </location>
    <ligand>
        <name>Zn(2+)</name>
        <dbReference type="ChEBI" id="CHEBI:29105"/>
    </ligand>
</feature>
<feature type="binding site" evidence="23">
    <location>
        <begin position="759"/>
        <end position="763"/>
    </location>
    <ligand>
        <name>methylcob(III)alamin</name>
        <dbReference type="ChEBI" id="CHEBI:28115"/>
    </ligand>
</feature>
<reference evidence="30 31" key="1">
    <citation type="journal article" date="2013" name="J. Microbiol.">
        <title>Mucilaginibacter ginsenosidivorax sp. nov., with ginsenoside converting activity isolated from sediment.</title>
        <authorList>
            <person name="Kim J.K."/>
            <person name="Choi T.E."/>
            <person name="Liu Q.M."/>
            <person name="Park H.Y."/>
            <person name="Yi T.H."/>
            <person name="Yoon M.H."/>
            <person name="Kim S.C."/>
            <person name="Im W.T."/>
        </authorList>
    </citation>
    <scope>NUCLEOTIDE SEQUENCE [LARGE SCALE GENOMIC DNA]</scope>
    <source>
        <strain evidence="30 31">KHI28</strain>
    </source>
</reference>
<dbReference type="GO" id="GO:0005829">
    <property type="term" value="C:cytosol"/>
    <property type="evidence" value="ECO:0007669"/>
    <property type="project" value="TreeGrafter"/>
</dbReference>
<dbReference type="InterPro" id="IPR006158">
    <property type="entry name" value="Cobalamin-bd"/>
</dbReference>
<dbReference type="InterPro" id="IPR036589">
    <property type="entry name" value="HCY_dom_sf"/>
</dbReference>
<dbReference type="PANTHER" id="PTHR45833">
    <property type="entry name" value="METHIONINE SYNTHASE"/>
    <property type="match status" value="1"/>
</dbReference>
<evidence type="ECO:0000256" key="1">
    <source>
        <dbReference type="ARBA" id="ARBA00001700"/>
    </source>
</evidence>
<feature type="domain" description="B12-binding N-terminal" evidence="29">
    <location>
        <begin position="642"/>
        <end position="736"/>
    </location>
</feature>
<dbReference type="SUPFAM" id="SSF47644">
    <property type="entry name" value="Methionine synthase domain"/>
    <property type="match status" value="1"/>
</dbReference>
<dbReference type="Gene3D" id="1.10.1240.10">
    <property type="entry name" value="Methionine synthase domain"/>
    <property type="match status" value="1"/>
</dbReference>
<keyword evidence="8 21" id="KW-0489">Methyltransferase</keyword>
<evidence type="ECO:0000256" key="15">
    <source>
        <dbReference type="ARBA" id="ARBA00022833"/>
    </source>
</evidence>
<feature type="binding site" evidence="23">
    <location>
        <position position="811"/>
    </location>
    <ligand>
        <name>methylcob(III)alamin</name>
        <dbReference type="ChEBI" id="CHEBI:28115"/>
    </ligand>
</feature>
<evidence type="ECO:0000256" key="13">
    <source>
        <dbReference type="ARBA" id="ARBA00022723"/>
    </source>
</evidence>
<keyword evidence="17 21" id="KW-0170">Cobalt</keyword>
<dbReference type="PROSITE" id="PS50974">
    <property type="entry name" value="ADOMET_ACTIVATION"/>
    <property type="match status" value="1"/>
</dbReference>
<dbReference type="EC" id="2.1.1.13" evidence="6 20"/>
<dbReference type="SUPFAM" id="SSF52242">
    <property type="entry name" value="Cobalamin (vitamin B12)-binding domain"/>
    <property type="match status" value="1"/>
</dbReference>
<dbReference type="Pfam" id="PF02574">
    <property type="entry name" value="S-methyl_trans"/>
    <property type="match status" value="1"/>
</dbReference>
<dbReference type="GO" id="GO:0031419">
    <property type="term" value="F:cobalamin binding"/>
    <property type="evidence" value="ECO:0007669"/>
    <property type="project" value="UniProtKB-UniRule"/>
</dbReference>
<dbReference type="KEGG" id="mgk:FSB76_15650"/>
<evidence type="ECO:0000256" key="16">
    <source>
        <dbReference type="ARBA" id="ARBA00023167"/>
    </source>
</evidence>
<feature type="domain" description="Pterin-binding" evidence="26">
    <location>
        <begin position="351"/>
        <end position="612"/>
    </location>
</feature>
<keyword evidence="31" id="KW-1185">Reference proteome</keyword>
<feature type="binding site" evidence="23">
    <location>
        <position position="1139"/>
    </location>
    <ligand>
        <name>S-adenosyl-L-methionine</name>
        <dbReference type="ChEBI" id="CHEBI:59789"/>
    </ligand>
</feature>
<feature type="binding site" evidence="23">
    <location>
        <position position="863"/>
    </location>
    <ligand>
        <name>methylcob(III)alamin</name>
        <dbReference type="ChEBI" id="CHEBI:28115"/>
    </ligand>
</feature>
<dbReference type="CDD" id="cd02069">
    <property type="entry name" value="methionine_synthase_B12_BD"/>
    <property type="match status" value="1"/>
</dbReference>
<dbReference type="OrthoDB" id="9803687at2"/>
<dbReference type="GO" id="GO:0008705">
    <property type="term" value="F:methionine synthase activity"/>
    <property type="evidence" value="ECO:0007669"/>
    <property type="project" value="UniProtKB-UniRule"/>
</dbReference>
<keyword evidence="14" id="KW-0677">Repeat</keyword>
<dbReference type="GO" id="GO:0050667">
    <property type="term" value="P:homocysteine metabolic process"/>
    <property type="evidence" value="ECO:0007669"/>
    <property type="project" value="TreeGrafter"/>
</dbReference>
<dbReference type="PIRSF" id="PIRSF000381">
    <property type="entry name" value="MetH"/>
    <property type="match status" value="1"/>
</dbReference>
<evidence type="ECO:0000313" key="30">
    <source>
        <dbReference type="EMBL" id="QEC77308.1"/>
    </source>
</evidence>
<dbReference type="Gene3D" id="3.10.196.10">
    <property type="entry name" value="Vitamin B12-dependent methionine synthase, activation domain"/>
    <property type="match status" value="1"/>
</dbReference>
<dbReference type="Proteomes" id="UP000321362">
    <property type="component" value="Chromosome"/>
</dbReference>
<dbReference type="SUPFAM" id="SSF51717">
    <property type="entry name" value="Dihydropteroate synthetase-like"/>
    <property type="match status" value="1"/>
</dbReference>